<evidence type="ECO:0000313" key="3">
    <source>
        <dbReference type="EMBL" id="CAG8641459.1"/>
    </source>
</evidence>
<accession>A0A9N9DNA7</accession>
<reference evidence="3" key="1">
    <citation type="submission" date="2021-06" db="EMBL/GenBank/DDBJ databases">
        <authorList>
            <person name="Kallberg Y."/>
            <person name="Tangrot J."/>
            <person name="Rosling A."/>
        </authorList>
    </citation>
    <scope>NUCLEOTIDE SEQUENCE</scope>
    <source>
        <strain evidence="3">FL130A</strain>
    </source>
</reference>
<keyword evidence="4" id="KW-1185">Reference proteome</keyword>
<dbReference type="OrthoDB" id="2392789at2759"/>
<dbReference type="Proteomes" id="UP000789508">
    <property type="component" value="Unassembled WGS sequence"/>
</dbReference>
<dbReference type="PANTHER" id="PTHR13132">
    <property type="entry name" value="ALPHA- 1,6 -FUCOSYLTRANSFERASE"/>
    <property type="match status" value="1"/>
</dbReference>
<gene>
    <name evidence="3" type="ORF">ALEPTO_LOCUS9725</name>
</gene>
<evidence type="ECO:0000259" key="2">
    <source>
        <dbReference type="Pfam" id="PF19745"/>
    </source>
</evidence>
<dbReference type="GO" id="GO:0046921">
    <property type="term" value="F:alpha-(1-&gt;6)-fucosyltransferase activity"/>
    <property type="evidence" value="ECO:0007669"/>
    <property type="project" value="TreeGrafter"/>
</dbReference>
<dbReference type="InterPro" id="IPR045573">
    <property type="entry name" value="Fut8_N_cat"/>
</dbReference>
<evidence type="ECO:0000313" key="4">
    <source>
        <dbReference type="Proteomes" id="UP000789508"/>
    </source>
</evidence>
<organism evidence="3 4">
    <name type="scientific">Ambispora leptoticha</name>
    <dbReference type="NCBI Taxonomy" id="144679"/>
    <lineage>
        <taxon>Eukaryota</taxon>
        <taxon>Fungi</taxon>
        <taxon>Fungi incertae sedis</taxon>
        <taxon>Mucoromycota</taxon>
        <taxon>Glomeromycotina</taxon>
        <taxon>Glomeromycetes</taxon>
        <taxon>Archaeosporales</taxon>
        <taxon>Ambisporaceae</taxon>
        <taxon>Ambispora</taxon>
    </lineage>
</organism>
<evidence type="ECO:0000256" key="1">
    <source>
        <dbReference type="SAM" id="Phobius"/>
    </source>
</evidence>
<dbReference type="EMBL" id="CAJVPS010008193">
    <property type="protein sequence ID" value="CAG8641459.1"/>
    <property type="molecule type" value="Genomic_DNA"/>
</dbReference>
<comment type="caution">
    <text evidence="3">The sequence shown here is derived from an EMBL/GenBank/DDBJ whole genome shotgun (WGS) entry which is preliminary data.</text>
</comment>
<keyword evidence="1" id="KW-0812">Transmembrane</keyword>
<name>A0A9N9DNA7_9GLOM</name>
<dbReference type="PANTHER" id="PTHR13132:SF29">
    <property type="entry name" value="ALPHA-(1,6)-FUCOSYLTRANSFERASE"/>
    <property type="match status" value="1"/>
</dbReference>
<dbReference type="Pfam" id="PF19745">
    <property type="entry name" value="FUT8_N_cat"/>
    <property type="match status" value="1"/>
</dbReference>
<keyword evidence="1" id="KW-0472">Membrane</keyword>
<feature type="transmembrane region" description="Helical" evidence="1">
    <location>
        <begin position="12"/>
        <end position="33"/>
    </location>
</feature>
<sequence>MFIRRKSSLRRLVLTALLITISLTIGSFLLAIFNHSWSGGGATNSLLLKSNQKTKSTDNDNDTEQLTSLPLCDRSLTFVLSDCCGFPFQMTALINAIIYAKDTGRAFFLDDSNWNYGRWSIFFMELSKPDCVRPDKGIANNDQLNKNYYYNSDDDQVAFAEFPDHPLKPKELDRMDLLFTEAPHQIMTRWSWHLLDEHVVKTYVKNNDNNSSDTIDEDRNKIIKKEYEKIFKEQESVLLKIWRPNRELQQLTHEQSHEIGIPHNHGGMRPENSYIAFQIHRPKTLDSYLSAADQYLNKVAEKMNKLKNNEKSNDEVTVFITSRKELSEVRRALSYKRPNWQFVTSFEDEPMYRFDAAQKPRLMSYRLDSRINFGMAFIADITLMSQADHLVCTFSTSLCRFLVLLKGWKASTVNPWEAGGTTPIDEDTSHGWFPTLFLVSKDGQLTNPHNVYWINKKASSYRNNKFDMLAN</sequence>
<protein>
    <submittedName>
        <fullName evidence="3">3067_t:CDS:1</fullName>
    </submittedName>
</protein>
<dbReference type="GO" id="GO:0006487">
    <property type="term" value="P:protein N-linked glycosylation"/>
    <property type="evidence" value="ECO:0007669"/>
    <property type="project" value="TreeGrafter"/>
</dbReference>
<keyword evidence="1" id="KW-1133">Transmembrane helix</keyword>
<dbReference type="Gene3D" id="3.40.50.11350">
    <property type="match status" value="1"/>
</dbReference>
<proteinExistence type="predicted"/>
<feature type="domain" description="Alpha-(1,6)-fucosyltransferase N- and catalytic" evidence="2">
    <location>
        <begin position="293"/>
        <end position="401"/>
    </location>
</feature>
<dbReference type="AlphaFoldDB" id="A0A9N9DNA7"/>